<feature type="region of interest" description="Disordered" evidence="1">
    <location>
        <begin position="188"/>
        <end position="226"/>
    </location>
</feature>
<feature type="region of interest" description="Disordered" evidence="1">
    <location>
        <begin position="595"/>
        <end position="626"/>
    </location>
</feature>
<gene>
    <name evidence="2" type="ORF">BN980_GECA10s01484g</name>
</gene>
<dbReference type="Proteomes" id="UP000242525">
    <property type="component" value="Unassembled WGS sequence"/>
</dbReference>
<feature type="compositionally biased region" description="Polar residues" evidence="1">
    <location>
        <begin position="595"/>
        <end position="620"/>
    </location>
</feature>
<feature type="region of interest" description="Disordered" evidence="1">
    <location>
        <begin position="92"/>
        <end position="139"/>
    </location>
</feature>
<feature type="compositionally biased region" description="Low complexity" evidence="1">
    <location>
        <begin position="273"/>
        <end position="289"/>
    </location>
</feature>
<evidence type="ECO:0000256" key="1">
    <source>
        <dbReference type="SAM" id="MobiDB-lite"/>
    </source>
</evidence>
<keyword evidence="3" id="KW-1185">Reference proteome</keyword>
<proteinExistence type="predicted"/>
<feature type="compositionally biased region" description="Polar residues" evidence="1">
    <location>
        <begin position="188"/>
        <end position="202"/>
    </location>
</feature>
<evidence type="ECO:0000313" key="3">
    <source>
        <dbReference type="Proteomes" id="UP000242525"/>
    </source>
</evidence>
<feature type="compositionally biased region" description="Low complexity" evidence="1">
    <location>
        <begin position="365"/>
        <end position="397"/>
    </location>
</feature>
<feature type="region of interest" description="Disordered" evidence="1">
    <location>
        <begin position="479"/>
        <end position="501"/>
    </location>
</feature>
<feature type="compositionally biased region" description="Polar residues" evidence="1">
    <location>
        <begin position="311"/>
        <end position="364"/>
    </location>
</feature>
<feature type="compositionally biased region" description="Low complexity" evidence="1">
    <location>
        <begin position="127"/>
        <end position="136"/>
    </location>
</feature>
<sequence>MSLGWLQFRRLKRRSLKSRLLSRRKSLARNTSRRMKALPTLFNYDPPKDTPFESLRFSRPNTPLSFRSRRSRKPTRGELFWNFFKFKQTKARATTTATRTRSIGPGRRNNCSNSKRPNRPQGDSNKKTSTFTTLLTRTKKQKSKTFYEGIYSERTHFMNNLGNDIPRPLTPRRVHTAPTRLIGESLRGSQATPYSRRQSGNGFQPGEYSRFPAPPPPQHWGTNGDLPMRKPVVLARPDGNMSKNFDPSTPTGQLNLNNLRKQQLLQHELQQQTQYPQPGGQPFLPGQPGFRDTRTPEIPARSTARRFSTPVMLSTPVSSLQNQRYSLPNQADEFASTSSSPQPNFTYSSRDNTNNAMKRCSSYTPSPLSASDASSLMGGSSPRIRSVSVSSTTTAGSFAEKMQRTPIRRKPVGSGPYRCSSFTASIAESIAESVKSDDAASEIFDLYSEPGHSTSPESELTIGSESSLNHEAQLHPTLVERHNSQKSSVSYSSTTETSGNDGADVAKVHMNAENVSNAMLPNKDALDDIRVHSYEEPFQALSTAELLAEFSIMPRANSPLGADIDTKHLCVVTPGTENELQPTLSGTSLTTADASSFVTAPSSPLSPQAESYWSSQSSIYENDDDDRHSIETAPALIPPSQSPHVPGYQNPRDSIASTISYDTTMESSTQCESNRTSIISHKIVYEGGVDTGVNEQTYQDNNGTYLLVGANDMTARPHSAPLTQLQPDAGPEGIDSMMGGGFLKRAFSTATPRTLGANILLADAEDKAAHADIVSVTSGNNLGRLDSPIPFMGPFSEFDYYD</sequence>
<feature type="region of interest" description="Disordered" evidence="1">
    <location>
        <begin position="273"/>
        <end position="415"/>
    </location>
</feature>
<feature type="compositionally biased region" description="Low complexity" evidence="1">
    <location>
        <begin position="92"/>
        <end position="101"/>
    </location>
</feature>
<evidence type="ECO:0000313" key="2">
    <source>
        <dbReference type="EMBL" id="CDO55201.1"/>
    </source>
</evidence>
<reference evidence="2" key="1">
    <citation type="submission" date="2014-03" db="EMBL/GenBank/DDBJ databases">
        <authorList>
            <person name="Casaregola S."/>
        </authorList>
    </citation>
    <scope>NUCLEOTIDE SEQUENCE [LARGE SCALE GENOMIC DNA]</scope>
    <source>
        <strain evidence="2">CLIB 918</strain>
    </source>
</reference>
<comment type="caution">
    <text evidence="2">The sequence shown here is derived from an EMBL/GenBank/DDBJ whole genome shotgun (WGS) entry which is preliminary data.</text>
</comment>
<name>A0A0J9XCJ6_GEOCN</name>
<dbReference type="AlphaFoldDB" id="A0A0J9XCJ6"/>
<dbReference type="EMBL" id="CCBN010000010">
    <property type="protein sequence ID" value="CDO55201.1"/>
    <property type="molecule type" value="Genomic_DNA"/>
</dbReference>
<feature type="compositionally biased region" description="Low complexity" evidence="1">
    <location>
        <begin position="485"/>
        <end position="498"/>
    </location>
</feature>
<accession>A0A0J9XCJ6</accession>
<organism evidence="2 3">
    <name type="scientific">Geotrichum candidum</name>
    <name type="common">Oospora lactis</name>
    <name type="synonym">Dipodascus geotrichum</name>
    <dbReference type="NCBI Taxonomy" id="1173061"/>
    <lineage>
        <taxon>Eukaryota</taxon>
        <taxon>Fungi</taxon>
        <taxon>Dikarya</taxon>
        <taxon>Ascomycota</taxon>
        <taxon>Saccharomycotina</taxon>
        <taxon>Dipodascomycetes</taxon>
        <taxon>Dipodascales</taxon>
        <taxon>Dipodascaceae</taxon>
        <taxon>Geotrichum</taxon>
    </lineage>
</organism>
<protein>
    <submittedName>
        <fullName evidence="2">Uncharacterized protein</fullName>
    </submittedName>
</protein>